<dbReference type="EMBL" id="FNNC01000007">
    <property type="protein sequence ID" value="SDW94872.1"/>
    <property type="molecule type" value="Genomic_DNA"/>
</dbReference>
<evidence type="ECO:0000256" key="1">
    <source>
        <dbReference type="ARBA" id="ARBA00022801"/>
    </source>
</evidence>
<dbReference type="Gene3D" id="3.40.630.10">
    <property type="entry name" value="Zn peptidases"/>
    <property type="match status" value="1"/>
</dbReference>
<evidence type="ECO:0000313" key="4">
    <source>
        <dbReference type="EMBL" id="SDW94872.1"/>
    </source>
</evidence>
<feature type="domain" description="Peptidase M20 dimerisation" evidence="3">
    <location>
        <begin position="191"/>
        <end position="278"/>
    </location>
</feature>
<dbReference type="GO" id="GO:0050118">
    <property type="term" value="F:N-acetyldiaminopimelate deacetylase activity"/>
    <property type="evidence" value="ECO:0007669"/>
    <property type="project" value="UniProtKB-ARBA"/>
</dbReference>
<dbReference type="AlphaFoldDB" id="A0A1H2XPN9"/>
<dbReference type="InterPro" id="IPR017439">
    <property type="entry name" value="Amidohydrolase"/>
</dbReference>
<dbReference type="GO" id="GO:0046872">
    <property type="term" value="F:metal ion binding"/>
    <property type="evidence" value="ECO:0007669"/>
    <property type="project" value="UniProtKB-KW"/>
</dbReference>
<evidence type="ECO:0000256" key="2">
    <source>
        <dbReference type="PIRSR" id="PIRSR005962-1"/>
    </source>
</evidence>
<keyword evidence="5" id="KW-1185">Reference proteome</keyword>
<dbReference type="Proteomes" id="UP000199488">
    <property type="component" value="Unassembled WGS sequence"/>
</dbReference>
<dbReference type="Pfam" id="PF07687">
    <property type="entry name" value="M20_dimer"/>
    <property type="match status" value="1"/>
</dbReference>
<dbReference type="PANTHER" id="PTHR11014:SF63">
    <property type="entry name" value="METALLOPEPTIDASE, PUTATIVE (AFU_ORTHOLOGUE AFUA_6G09600)-RELATED"/>
    <property type="match status" value="1"/>
</dbReference>
<dbReference type="RefSeq" id="WP_091616518.1">
    <property type="nucleotide sequence ID" value="NZ_FNNC01000007.1"/>
</dbReference>
<comment type="cofactor">
    <cofactor evidence="2">
        <name>Mn(2+)</name>
        <dbReference type="ChEBI" id="CHEBI:29035"/>
    </cofactor>
    <text evidence="2">The Mn(2+) ion enhances activity.</text>
</comment>
<feature type="binding site" evidence="2">
    <location>
        <position position="169"/>
    </location>
    <ligand>
        <name>Mn(2+)</name>
        <dbReference type="ChEBI" id="CHEBI:29035"/>
        <label>2</label>
    </ligand>
</feature>
<dbReference type="FunFam" id="3.30.70.360:FF:000001">
    <property type="entry name" value="N-acetyldiaminopimelate deacetylase"/>
    <property type="match status" value="1"/>
</dbReference>
<dbReference type="SUPFAM" id="SSF53187">
    <property type="entry name" value="Zn-dependent exopeptidases"/>
    <property type="match status" value="1"/>
</dbReference>
<evidence type="ECO:0000313" key="5">
    <source>
        <dbReference type="Proteomes" id="UP000199488"/>
    </source>
</evidence>
<reference evidence="4 5" key="1">
    <citation type="submission" date="2016-10" db="EMBL/GenBank/DDBJ databases">
        <authorList>
            <person name="de Groot N.N."/>
        </authorList>
    </citation>
    <scope>NUCLEOTIDE SEQUENCE [LARGE SCALE GENOMIC DNA]</scope>
    <source>
        <strain evidence="4 5">DSM 23126</strain>
    </source>
</reference>
<proteinExistence type="predicted"/>
<dbReference type="NCBIfam" id="TIGR01891">
    <property type="entry name" value="amidohydrolases"/>
    <property type="match status" value="1"/>
</dbReference>
<dbReference type="PIRSF" id="PIRSF005962">
    <property type="entry name" value="Pept_M20D_amidohydro"/>
    <property type="match status" value="1"/>
</dbReference>
<evidence type="ECO:0000259" key="3">
    <source>
        <dbReference type="Pfam" id="PF07687"/>
    </source>
</evidence>
<feature type="binding site" evidence="2">
    <location>
        <position position="105"/>
    </location>
    <ligand>
        <name>Mn(2+)</name>
        <dbReference type="ChEBI" id="CHEBI:29035"/>
        <label>2</label>
    </ligand>
</feature>
<gene>
    <name evidence="4" type="ORF">SAMN05421781_2859</name>
</gene>
<accession>A0A1H2XPN9</accession>
<protein>
    <submittedName>
        <fullName evidence="4">Amidohydrolase</fullName>
    </submittedName>
</protein>
<organism evidence="4 5">
    <name type="scientific">Marinococcus luteus</name>
    <dbReference type="NCBI Taxonomy" id="1122204"/>
    <lineage>
        <taxon>Bacteria</taxon>
        <taxon>Bacillati</taxon>
        <taxon>Bacillota</taxon>
        <taxon>Bacilli</taxon>
        <taxon>Bacillales</taxon>
        <taxon>Bacillaceae</taxon>
        <taxon>Marinococcus</taxon>
    </lineage>
</organism>
<dbReference type="Gene3D" id="3.30.70.360">
    <property type="match status" value="1"/>
</dbReference>
<dbReference type="InterPro" id="IPR002933">
    <property type="entry name" value="Peptidase_M20"/>
</dbReference>
<feature type="binding site" evidence="2">
    <location>
        <position position="107"/>
    </location>
    <ligand>
        <name>Mn(2+)</name>
        <dbReference type="ChEBI" id="CHEBI:29035"/>
        <label>2</label>
    </ligand>
</feature>
<dbReference type="SUPFAM" id="SSF55031">
    <property type="entry name" value="Bacterial exopeptidase dimerisation domain"/>
    <property type="match status" value="1"/>
</dbReference>
<dbReference type="CDD" id="cd03886">
    <property type="entry name" value="M20_Acy1"/>
    <property type="match status" value="1"/>
</dbReference>
<dbReference type="OrthoDB" id="9776731at2"/>
<keyword evidence="1 4" id="KW-0378">Hydrolase</keyword>
<name>A0A1H2XPN9_9BACI</name>
<dbReference type="InterPro" id="IPR011650">
    <property type="entry name" value="Peptidase_M20_dimer"/>
</dbReference>
<keyword evidence="2" id="KW-0479">Metal-binding</keyword>
<feature type="binding site" evidence="2">
    <location>
        <position position="141"/>
    </location>
    <ligand>
        <name>Mn(2+)</name>
        <dbReference type="ChEBI" id="CHEBI:29035"/>
        <label>2</label>
    </ligand>
</feature>
<sequence>MNIKRLTEEQINEAIDTALKYRHYFHQYPELSGEEYQTSETIQNFLYEEKIEYTTGFAGTGILAIIKGDRPGKTIALRADIDALPIEEKPSPSYRSKKKKVMHACGHDAHTAMLMSTASLLQKNKKELEGTVLCVFQPAEEQAPTGGAAKMLEDGLFEVYQPDAVLAQHVWPDLPVGKFGVMSGPIMGNSDRFEIIIKGAGGHASMPHQTKDSIVAAGQLIGQIQSIISRNINPLDAAVVTVGTVRGGERYNVIASETTLEGTVRTFEDGVKERVKTKLGQLLTGIEASFEVICQIKYFDGYPATINTPVWAEHARETARRLYGEESLPQVEPSLGGEDFARFLEKYPGNYHWLGTAIPERTVQKPLHDPSFDIDERALGYGIEFMYHEAVEGLKLLKDEE</sequence>
<dbReference type="InterPro" id="IPR036264">
    <property type="entry name" value="Bact_exopeptidase_dim_dom"/>
</dbReference>
<keyword evidence="2" id="KW-0464">Manganese</keyword>
<dbReference type="PANTHER" id="PTHR11014">
    <property type="entry name" value="PEPTIDASE M20 FAMILY MEMBER"/>
    <property type="match status" value="1"/>
</dbReference>
<dbReference type="GO" id="GO:0019877">
    <property type="term" value="P:diaminopimelate biosynthetic process"/>
    <property type="evidence" value="ECO:0007669"/>
    <property type="project" value="UniProtKB-ARBA"/>
</dbReference>
<feature type="binding site" evidence="2">
    <location>
        <position position="368"/>
    </location>
    <ligand>
        <name>Mn(2+)</name>
        <dbReference type="ChEBI" id="CHEBI:29035"/>
        <label>2</label>
    </ligand>
</feature>
<dbReference type="Pfam" id="PF01546">
    <property type="entry name" value="Peptidase_M20"/>
    <property type="match status" value="1"/>
</dbReference>
<dbReference type="STRING" id="1122204.SAMN05421781_2859"/>